<dbReference type="Pfam" id="PF12840">
    <property type="entry name" value="HTH_20"/>
    <property type="match status" value="1"/>
</dbReference>
<feature type="region of interest" description="Disordered" evidence="1">
    <location>
        <begin position="1"/>
        <end position="22"/>
    </location>
</feature>
<dbReference type="CDD" id="cd00090">
    <property type="entry name" value="HTH_ARSR"/>
    <property type="match status" value="1"/>
</dbReference>
<evidence type="ECO:0000259" key="2">
    <source>
        <dbReference type="SMART" id="SM00418"/>
    </source>
</evidence>
<dbReference type="InterPro" id="IPR036388">
    <property type="entry name" value="WH-like_DNA-bd_sf"/>
</dbReference>
<dbReference type="InterPro" id="IPR036390">
    <property type="entry name" value="WH_DNA-bd_sf"/>
</dbReference>
<dbReference type="OrthoDB" id="11368at2157"/>
<name>A0A0W1R3E1_9EURY</name>
<dbReference type="SUPFAM" id="SSF46785">
    <property type="entry name" value="Winged helix' DNA-binding domain"/>
    <property type="match status" value="1"/>
</dbReference>
<gene>
    <name evidence="3" type="ORF">AUR66_04610</name>
</gene>
<comment type="caution">
    <text evidence="3">The sequence shown here is derived from an EMBL/GenBank/DDBJ whole genome shotgun (WGS) entry which is preliminary data.</text>
</comment>
<evidence type="ECO:0000313" key="3">
    <source>
        <dbReference type="EMBL" id="KTG07847.1"/>
    </source>
</evidence>
<dbReference type="RefSeq" id="WP_058573794.1">
    <property type="nucleotide sequence ID" value="NZ_LOPV01000707.1"/>
</dbReference>
<dbReference type="EMBL" id="LOPV01000707">
    <property type="protein sequence ID" value="KTG07847.1"/>
    <property type="molecule type" value="Genomic_DNA"/>
</dbReference>
<keyword evidence="4" id="KW-1185">Reference proteome</keyword>
<evidence type="ECO:0000313" key="4">
    <source>
        <dbReference type="Proteomes" id="UP000053157"/>
    </source>
</evidence>
<dbReference type="Proteomes" id="UP000053157">
    <property type="component" value="Unassembled WGS sequence"/>
</dbReference>
<proteinExistence type="predicted"/>
<dbReference type="InterPro" id="IPR011991">
    <property type="entry name" value="ArsR-like_HTH"/>
</dbReference>
<dbReference type="GO" id="GO:0003700">
    <property type="term" value="F:DNA-binding transcription factor activity"/>
    <property type="evidence" value="ECO:0007669"/>
    <property type="project" value="InterPro"/>
</dbReference>
<accession>A0A0W1R3E1</accession>
<protein>
    <submittedName>
        <fullName evidence="3">ArsR family transcriptional regulator</fullName>
    </submittedName>
</protein>
<reference evidence="3 4" key="1">
    <citation type="submission" date="2015-12" db="EMBL/GenBank/DDBJ databases">
        <title>Haloferax profundi sp. nov. isolated from the Discovery deep brine-seawater interface in the Red Sea.</title>
        <authorList>
            <person name="Zhang G."/>
            <person name="Stingl U."/>
            <person name="Rashid M."/>
        </authorList>
    </citation>
    <scope>NUCLEOTIDE SEQUENCE [LARGE SCALE GENOMIC DNA]</scope>
    <source>
        <strain evidence="3 4">SB29</strain>
    </source>
</reference>
<dbReference type="Gene3D" id="1.10.10.10">
    <property type="entry name" value="Winged helix-like DNA-binding domain superfamily/Winged helix DNA-binding domain"/>
    <property type="match status" value="1"/>
</dbReference>
<dbReference type="InterPro" id="IPR001845">
    <property type="entry name" value="HTH_ArsR_DNA-bd_dom"/>
</dbReference>
<dbReference type="AlphaFoldDB" id="A0A0W1R3E1"/>
<evidence type="ECO:0000256" key="1">
    <source>
        <dbReference type="SAM" id="MobiDB-lite"/>
    </source>
</evidence>
<dbReference type="SMART" id="SM00418">
    <property type="entry name" value="HTH_ARSR"/>
    <property type="match status" value="1"/>
</dbReference>
<feature type="domain" description="HTH arsR-type" evidence="2">
    <location>
        <begin position="31"/>
        <end position="115"/>
    </location>
</feature>
<organism evidence="3 4">
    <name type="scientific">Haloferax profundi</name>
    <dbReference type="NCBI Taxonomy" id="1544718"/>
    <lineage>
        <taxon>Archaea</taxon>
        <taxon>Methanobacteriati</taxon>
        <taxon>Methanobacteriota</taxon>
        <taxon>Stenosarchaea group</taxon>
        <taxon>Halobacteria</taxon>
        <taxon>Halobacteriales</taxon>
        <taxon>Haloferacaceae</taxon>
        <taxon>Haloferax</taxon>
    </lineage>
</organism>
<sequence>MSGLLPSEGNVDTGGEGTPRVHWLDDDETEQLIGSLSSSTARDILSSLHDSPATAKELAEVVGTSIQNVRHHLGNLQDAELARVAGTRYSEKGREMKIYAPTDGPLVVCVGGNEDNREDFTDAISSFLE</sequence>